<dbReference type="InterPro" id="IPR001709">
    <property type="entry name" value="Flavoprot_Pyr_Nucl_cyt_Rdtase"/>
</dbReference>
<feature type="domain" description="FAD-binding FR-type" evidence="10">
    <location>
        <begin position="2"/>
        <end position="106"/>
    </location>
</feature>
<keyword evidence="6" id="KW-0560">Oxidoreductase</keyword>
<dbReference type="PANTHER" id="PTHR47354:SF8">
    <property type="entry name" value="1,2-PHENYLACETYL-COA EPOXIDASE, SUBUNIT E"/>
    <property type="match status" value="1"/>
</dbReference>
<dbReference type="InterPro" id="IPR008333">
    <property type="entry name" value="Cbr1-like_FAD-bd_dom"/>
</dbReference>
<dbReference type="PROSITE" id="PS00197">
    <property type="entry name" value="2FE2S_FER_1"/>
    <property type="match status" value="1"/>
</dbReference>
<dbReference type="CDD" id="cd00207">
    <property type="entry name" value="fer2"/>
    <property type="match status" value="1"/>
</dbReference>
<reference evidence="11 12" key="1">
    <citation type="submission" date="2018-05" db="EMBL/GenBank/DDBJ databases">
        <title>Flavobacterium sp. MEBiC07310.</title>
        <authorList>
            <person name="Baek K."/>
        </authorList>
    </citation>
    <scope>NUCLEOTIDE SEQUENCE [LARGE SCALE GENOMIC DNA]</scope>
    <source>
        <strain evidence="11 12">MEBiC07310</strain>
    </source>
</reference>
<dbReference type="InterPro" id="IPR017927">
    <property type="entry name" value="FAD-bd_FR_type"/>
</dbReference>
<dbReference type="PRINTS" id="PR00406">
    <property type="entry name" value="CYTB5RDTASE"/>
</dbReference>
<dbReference type="Pfam" id="PF00175">
    <property type="entry name" value="NAD_binding_1"/>
    <property type="match status" value="1"/>
</dbReference>
<gene>
    <name evidence="11" type="ORF">DI487_07280</name>
</gene>
<evidence type="ECO:0000256" key="8">
    <source>
        <dbReference type="ARBA" id="ARBA00023014"/>
    </source>
</evidence>
<dbReference type="InterPro" id="IPR017938">
    <property type="entry name" value="Riboflavin_synthase-like_b-brl"/>
</dbReference>
<dbReference type="InterPro" id="IPR006058">
    <property type="entry name" value="2Fe2S_fd_BS"/>
</dbReference>
<evidence type="ECO:0000256" key="1">
    <source>
        <dbReference type="ARBA" id="ARBA00001974"/>
    </source>
</evidence>
<keyword evidence="8" id="KW-0411">Iron-sulfur</keyword>
<organism evidence="11 12">
    <name type="scientific">Flavobacterium sediminis</name>
    <dbReference type="NCBI Taxonomy" id="2201181"/>
    <lineage>
        <taxon>Bacteria</taxon>
        <taxon>Pseudomonadati</taxon>
        <taxon>Bacteroidota</taxon>
        <taxon>Flavobacteriia</taxon>
        <taxon>Flavobacteriales</taxon>
        <taxon>Flavobacteriaceae</taxon>
        <taxon>Flavobacterium</taxon>
    </lineage>
</organism>
<protein>
    <submittedName>
        <fullName evidence="11">Flavodoxin reductase</fullName>
    </submittedName>
</protein>
<evidence type="ECO:0000256" key="2">
    <source>
        <dbReference type="ARBA" id="ARBA00022630"/>
    </source>
</evidence>
<dbReference type="Gene3D" id="3.40.50.80">
    <property type="entry name" value="Nucleotide-binding domain of ferredoxin-NADP reductase (FNR) module"/>
    <property type="match status" value="1"/>
</dbReference>
<dbReference type="InterPro" id="IPR039261">
    <property type="entry name" value="FNR_nucleotide-bd"/>
</dbReference>
<accession>A0A2U8QU14</accession>
<dbReference type="Proteomes" id="UP000245429">
    <property type="component" value="Chromosome"/>
</dbReference>
<name>A0A2U8QU14_9FLAO</name>
<dbReference type="GO" id="GO:0050660">
    <property type="term" value="F:flavin adenine dinucleotide binding"/>
    <property type="evidence" value="ECO:0007669"/>
    <property type="project" value="TreeGrafter"/>
</dbReference>
<dbReference type="SUPFAM" id="SSF63380">
    <property type="entry name" value="Riboflavin synthase domain-like"/>
    <property type="match status" value="1"/>
</dbReference>
<proteinExistence type="predicted"/>
<dbReference type="InterPro" id="IPR001433">
    <property type="entry name" value="OxRdtase_FAD/NAD-bd"/>
</dbReference>
<comment type="cofactor">
    <cofactor evidence="1">
        <name>FAD</name>
        <dbReference type="ChEBI" id="CHEBI:57692"/>
    </cofactor>
</comment>
<dbReference type="EMBL" id="CP029463">
    <property type="protein sequence ID" value="AWM13682.1"/>
    <property type="molecule type" value="Genomic_DNA"/>
</dbReference>
<keyword evidence="12" id="KW-1185">Reference proteome</keyword>
<dbReference type="PROSITE" id="PS51384">
    <property type="entry name" value="FAD_FR"/>
    <property type="match status" value="1"/>
</dbReference>
<dbReference type="PRINTS" id="PR00371">
    <property type="entry name" value="FPNCR"/>
</dbReference>
<dbReference type="InterPro" id="IPR012675">
    <property type="entry name" value="Beta-grasp_dom_sf"/>
</dbReference>
<evidence type="ECO:0000313" key="11">
    <source>
        <dbReference type="EMBL" id="AWM13682.1"/>
    </source>
</evidence>
<evidence type="ECO:0000313" key="12">
    <source>
        <dbReference type="Proteomes" id="UP000245429"/>
    </source>
</evidence>
<dbReference type="RefSeq" id="WP_109569050.1">
    <property type="nucleotide sequence ID" value="NZ_CP029463.1"/>
</dbReference>
<evidence type="ECO:0000259" key="9">
    <source>
        <dbReference type="PROSITE" id="PS51085"/>
    </source>
</evidence>
<dbReference type="OrthoDB" id="9789468at2"/>
<dbReference type="GO" id="GO:0051537">
    <property type="term" value="F:2 iron, 2 sulfur cluster binding"/>
    <property type="evidence" value="ECO:0007669"/>
    <property type="project" value="UniProtKB-KW"/>
</dbReference>
<dbReference type="InterPro" id="IPR036010">
    <property type="entry name" value="2Fe-2S_ferredoxin-like_sf"/>
</dbReference>
<keyword evidence="3" id="KW-0001">2Fe-2S</keyword>
<dbReference type="InterPro" id="IPR050415">
    <property type="entry name" value="MRET"/>
</dbReference>
<evidence type="ECO:0000256" key="4">
    <source>
        <dbReference type="ARBA" id="ARBA00022723"/>
    </source>
</evidence>
<dbReference type="SUPFAM" id="SSF52343">
    <property type="entry name" value="Ferredoxin reductase-like, C-terminal NADP-linked domain"/>
    <property type="match status" value="1"/>
</dbReference>
<evidence type="ECO:0000259" key="10">
    <source>
        <dbReference type="PROSITE" id="PS51384"/>
    </source>
</evidence>
<keyword evidence="5" id="KW-0274">FAD</keyword>
<evidence type="ECO:0000256" key="5">
    <source>
        <dbReference type="ARBA" id="ARBA00022827"/>
    </source>
</evidence>
<dbReference type="Gene3D" id="3.10.20.30">
    <property type="match status" value="1"/>
</dbReference>
<evidence type="ECO:0000256" key="3">
    <source>
        <dbReference type="ARBA" id="ARBA00022714"/>
    </source>
</evidence>
<dbReference type="InterPro" id="IPR001041">
    <property type="entry name" value="2Fe-2S_ferredoxin-type"/>
</dbReference>
<sequence>MSSFYKLSIKEVKRETPQAVSISFNIPAELKEHYTFVAGQYVTVKLTLDGQEIRRAYSICSSPKSGELRIAVKAIPNGLFSTFANEKLVAGNVLEVSQPEGKFTFEPNVDKQRNLAAFAAGSGITPILSIIKSVLEEEPRSSFVLLYGNKNPEETIFHEEISQLQEQYLSRFFVHYVYSQANIPGEHFGRIDKPNINFIIRNKHSEKTFDKFFLCGPEEMIKTANDVLKENHIPEKSIKYELFTTSDSGNEKVENLEGKTKITVLLDYEETTFEMDKSQTLLDAAVKKGLDAPYSCRGGVCSSCIARIKKGTAEMKKNEILTDKEVAQGLTLTCQAHPTSSEIEVDYDDV</sequence>
<dbReference type="PANTHER" id="PTHR47354">
    <property type="entry name" value="NADH OXIDOREDUCTASE HCR"/>
    <property type="match status" value="1"/>
</dbReference>
<keyword evidence="7" id="KW-0408">Iron</keyword>
<dbReference type="GO" id="GO:0016491">
    <property type="term" value="F:oxidoreductase activity"/>
    <property type="evidence" value="ECO:0007669"/>
    <property type="project" value="UniProtKB-KW"/>
</dbReference>
<dbReference type="Gene3D" id="2.40.30.10">
    <property type="entry name" value="Translation factors"/>
    <property type="match status" value="1"/>
</dbReference>
<dbReference type="SUPFAM" id="SSF54292">
    <property type="entry name" value="2Fe-2S ferredoxin-like"/>
    <property type="match status" value="1"/>
</dbReference>
<dbReference type="AlphaFoldDB" id="A0A2U8QU14"/>
<keyword evidence="4" id="KW-0479">Metal-binding</keyword>
<dbReference type="Pfam" id="PF00111">
    <property type="entry name" value="Fer2"/>
    <property type="match status" value="1"/>
</dbReference>
<dbReference type="PROSITE" id="PS51085">
    <property type="entry name" value="2FE2S_FER_2"/>
    <property type="match status" value="1"/>
</dbReference>
<keyword evidence="2" id="KW-0285">Flavoprotein</keyword>
<dbReference type="CDD" id="cd06214">
    <property type="entry name" value="PA_degradation_oxidoreductase_like"/>
    <property type="match status" value="1"/>
</dbReference>
<dbReference type="KEGG" id="fse:DI487_07280"/>
<evidence type="ECO:0000256" key="6">
    <source>
        <dbReference type="ARBA" id="ARBA00023002"/>
    </source>
</evidence>
<evidence type="ECO:0000256" key="7">
    <source>
        <dbReference type="ARBA" id="ARBA00023004"/>
    </source>
</evidence>
<dbReference type="GO" id="GO:0046872">
    <property type="term" value="F:metal ion binding"/>
    <property type="evidence" value="ECO:0007669"/>
    <property type="project" value="UniProtKB-KW"/>
</dbReference>
<feature type="domain" description="2Fe-2S ferredoxin-type" evidence="9">
    <location>
        <begin position="260"/>
        <end position="350"/>
    </location>
</feature>
<dbReference type="Pfam" id="PF00970">
    <property type="entry name" value="FAD_binding_6"/>
    <property type="match status" value="1"/>
</dbReference>